<organism evidence="1 2">
    <name type="scientific">Brevundimonas nasdae</name>
    <dbReference type="NCBI Taxonomy" id="172043"/>
    <lineage>
        <taxon>Bacteria</taxon>
        <taxon>Pseudomonadati</taxon>
        <taxon>Pseudomonadota</taxon>
        <taxon>Alphaproteobacteria</taxon>
        <taxon>Caulobacterales</taxon>
        <taxon>Caulobacteraceae</taxon>
        <taxon>Brevundimonas</taxon>
    </lineage>
</organism>
<accession>A0A0B4CHD2</accession>
<comment type="caution">
    <text evidence="1">The sequence shown here is derived from an EMBL/GenBank/DDBJ whole genome shotgun (WGS) entry which is preliminary data.</text>
</comment>
<evidence type="ECO:0000313" key="1">
    <source>
        <dbReference type="EMBL" id="KIC55887.1"/>
    </source>
</evidence>
<dbReference type="EMBL" id="JWSY01000028">
    <property type="protein sequence ID" value="KIC55887.1"/>
    <property type="molecule type" value="Genomic_DNA"/>
</dbReference>
<evidence type="ECO:0000313" key="2">
    <source>
        <dbReference type="Proteomes" id="UP000031166"/>
    </source>
</evidence>
<sequence>MVETRCLELLERIASGESCNALAFGAEIGPLLGEVSDLVRPGGAGCPANWPHDPHADIIVIESGEAYSLRPNAWLAFVVQAASQPNISPSDFGPSLGRVLADTASLTPAAAATLALQIRAGVPAFPDRQVRAA</sequence>
<reference evidence="1 2" key="1">
    <citation type="submission" date="2014-12" db="EMBL/GenBank/DDBJ databases">
        <title>Genome sequencing of Brevundimonas nasdae TPW30.</title>
        <authorList>
            <person name="Tan P.W."/>
            <person name="Chan K.-G."/>
        </authorList>
    </citation>
    <scope>NUCLEOTIDE SEQUENCE [LARGE SCALE GENOMIC DNA]</scope>
    <source>
        <strain evidence="1 2">TPW30</strain>
    </source>
</reference>
<dbReference type="AlphaFoldDB" id="A0A0B4CHD2"/>
<protein>
    <submittedName>
        <fullName evidence="1">Uncharacterized protein</fullName>
    </submittedName>
</protein>
<dbReference type="Proteomes" id="UP000031166">
    <property type="component" value="Unassembled WGS sequence"/>
</dbReference>
<proteinExistence type="predicted"/>
<gene>
    <name evidence="1" type="ORF">RM53_14315</name>
</gene>
<name>A0A0B4CHD2_9CAUL</name>